<name>A0A6A4I3I7_9AGAR</name>
<reference evidence="2" key="1">
    <citation type="journal article" date="2019" name="Environ. Microbiol.">
        <title>Fungal ecological strategies reflected in gene transcription - a case study of two litter decomposers.</title>
        <authorList>
            <person name="Barbi F."/>
            <person name="Kohler A."/>
            <person name="Barry K."/>
            <person name="Baskaran P."/>
            <person name="Daum C."/>
            <person name="Fauchery L."/>
            <person name="Ihrmark K."/>
            <person name="Kuo A."/>
            <person name="LaButti K."/>
            <person name="Lipzen A."/>
            <person name="Morin E."/>
            <person name="Grigoriev I.V."/>
            <person name="Henrissat B."/>
            <person name="Lindahl B."/>
            <person name="Martin F."/>
        </authorList>
    </citation>
    <scope>NUCLEOTIDE SEQUENCE</scope>
    <source>
        <strain evidence="2">JB14</strain>
    </source>
</reference>
<protein>
    <recommendedName>
        <fullName evidence="4">Fcf2 pre-rRNA processing C-terminal domain-containing protein</fullName>
    </recommendedName>
</protein>
<dbReference type="Proteomes" id="UP000799118">
    <property type="component" value="Unassembled WGS sequence"/>
</dbReference>
<sequence>MLDEEETAISLDDFFCFLSATNTIIELRIVTYGDTDTRRLMELLSYDEHKPEKQILPHLKIFSAQSLYDSEDANCSYFVGFLSSRWWAGASARPSTTGQDGDLIVRTRIGSRGASLSWRKPYDKRTSTLSRDPDAESAAIVKSSSSSIPPPEFQYDQHLAKKQKEVGINDCTAKSKPSGCEINWTQKVPIFTIEYIVKKKVKGRESKACQSILQLAPSSRQKTPFGGASGENLTRAQRKRTLFDELVEDAEMLKRYAKRKFEDLQKVRGARGRNTLAAKKRKAKW</sequence>
<evidence type="ECO:0000313" key="2">
    <source>
        <dbReference type="EMBL" id="KAE9403968.1"/>
    </source>
</evidence>
<evidence type="ECO:0008006" key="4">
    <source>
        <dbReference type="Google" id="ProtNLM"/>
    </source>
</evidence>
<dbReference type="OrthoDB" id="427886at2759"/>
<feature type="region of interest" description="Disordered" evidence="1">
    <location>
        <begin position="123"/>
        <end position="148"/>
    </location>
</feature>
<dbReference type="AlphaFoldDB" id="A0A6A4I3I7"/>
<organism evidence="2 3">
    <name type="scientific">Gymnopus androsaceus JB14</name>
    <dbReference type="NCBI Taxonomy" id="1447944"/>
    <lineage>
        <taxon>Eukaryota</taxon>
        <taxon>Fungi</taxon>
        <taxon>Dikarya</taxon>
        <taxon>Basidiomycota</taxon>
        <taxon>Agaricomycotina</taxon>
        <taxon>Agaricomycetes</taxon>
        <taxon>Agaricomycetidae</taxon>
        <taxon>Agaricales</taxon>
        <taxon>Marasmiineae</taxon>
        <taxon>Omphalotaceae</taxon>
        <taxon>Gymnopus</taxon>
    </lineage>
</organism>
<evidence type="ECO:0000256" key="1">
    <source>
        <dbReference type="SAM" id="MobiDB-lite"/>
    </source>
</evidence>
<proteinExistence type="predicted"/>
<dbReference type="EMBL" id="ML769420">
    <property type="protein sequence ID" value="KAE9403968.1"/>
    <property type="molecule type" value="Genomic_DNA"/>
</dbReference>
<gene>
    <name evidence="2" type="ORF">BT96DRAFT_935966</name>
</gene>
<keyword evidence="3" id="KW-1185">Reference proteome</keyword>
<evidence type="ECO:0000313" key="3">
    <source>
        <dbReference type="Proteomes" id="UP000799118"/>
    </source>
</evidence>
<accession>A0A6A4I3I7</accession>
<feature type="compositionally biased region" description="Basic and acidic residues" evidence="1">
    <location>
        <begin position="123"/>
        <end position="134"/>
    </location>
</feature>